<sequence length="103" mass="12351">MEYRSRQDQKSTSQRQHVMRKPSYRYLFKLTEYKISTIFLKLSTIQSQPVSDSFIDFEMIKGEWQKEEDICIQIIAIIKRQRCYNECGAEDEDKNLYVNGPNE</sequence>
<keyword evidence="2" id="KW-1185">Reference proteome</keyword>
<dbReference type="EMBL" id="JXJN01015220">
    <property type="status" value="NOT_ANNOTATED_CDS"/>
    <property type="molecule type" value="Genomic_DNA"/>
</dbReference>
<organism evidence="1 2">
    <name type="scientific">Glossina palpalis gambiensis</name>
    <dbReference type="NCBI Taxonomy" id="67801"/>
    <lineage>
        <taxon>Eukaryota</taxon>
        <taxon>Metazoa</taxon>
        <taxon>Ecdysozoa</taxon>
        <taxon>Arthropoda</taxon>
        <taxon>Hexapoda</taxon>
        <taxon>Insecta</taxon>
        <taxon>Pterygota</taxon>
        <taxon>Neoptera</taxon>
        <taxon>Endopterygota</taxon>
        <taxon>Diptera</taxon>
        <taxon>Brachycera</taxon>
        <taxon>Muscomorpha</taxon>
        <taxon>Hippoboscoidea</taxon>
        <taxon>Glossinidae</taxon>
        <taxon>Glossina</taxon>
    </lineage>
</organism>
<protein>
    <submittedName>
        <fullName evidence="1">Uncharacterized protein</fullName>
    </submittedName>
</protein>
<dbReference type="Proteomes" id="UP000092460">
    <property type="component" value="Unassembled WGS sequence"/>
</dbReference>
<name>A0A1B0BIX9_9MUSC</name>
<dbReference type="EnsemblMetazoa" id="GPPI031651-RA">
    <property type="protein sequence ID" value="GPPI031651-PA"/>
    <property type="gene ID" value="GPPI031651"/>
</dbReference>
<dbReference type="VEuPathDB" id="VectorBase:GPPI031651"/>
<reference evidence="1" key="2">
    <citation type="submission" date="2020-05" db="UniProtKB">
        <authorList>
            <consortium name="EnsemblMetazoa"/>
        </authorList>
    </citation>
    <scope>IDENTIFICATION</scope>
    <source>
        <strain evidence="1">IAEA</strain>
    </source>
</reference>
<dbReference type="AlphaFoldDB" id="A0A1B0BIX9"/>
<evidence type="ECO:0000313" key="1">
    <source>
        <dbReference type="EnsemblMetazoa" id="GPPI031651-PA"/>
    </source>
</evidence>
<proteinExistence type="predicted"/>
<accession>A0A1B0BIX9</accession>
<reference evidence="2" key="1">
    <citation type="submission" date="2015-01" db="EMBL/GenBank/DDBJ databases">
        <authorList>
            <person name="Aksoy S."/>
            <person name="Warren W."/>
            <person name="Wilson R.K."/>
        </authorList>
    </citation>
    <scope>NUCLEOTIDE SEQUENCE [LARGE SCALE GENOMIC DNA]</scope>
    <source>
        <strain evidence="2">IAEA</strain>
    </source>
</reference>
<evidence type="ECO:0000313" key="2">
    <source>
        <dbReference type="Proteomes" id="UP000092460"/>
    </source>
</evidence>